<proteinExistence type="predicted"/>
<sequence>MTLAMHLPHAHWPHAHLPQLHLPLVLHKAADDGGERIPHVYPRRYVFIENAAMARAMDRL</sequence>
<dbReference type="RefSeq" id="WP_126332175.1">
    <property type="nucleotide sequence ID" value="NZ_AP022604.1"/>
</dbReference>
<gene>
    <name evidence="1" type="ORF">NCTC10485_00367</name>
</gene>
<dbReference type="OrthoDB" id="4637442at2"/>
<protein>
    <submittedName>
        <fullName evidence="1">Uncharacterized protein</fullName>
    </submittedName>
</protein>
<keyword evidence="2" id="KW-1185">Reference proteome</keyword>
<name>A0A448HY14_MYCCI</name>
<evidence type="ECO:0000313" key="1">
    <source>
        <dbReference type="EMBL" id="VEG45002.1"/>
    </source>
</evidence>
<dbReference type="EMBL" id="LR134355">
    <property type="protein sequence ID" value="VEG45002.1"/>
    <property type="molecule type" value="Genomic_DNA"/>
</dbReference>
<reference evidence="1 2" key="1">
    <citation type="submission" date="2018-12" db="EMBL/GenBank/DDBJ databases">
        <authorList>
            <consortium name="Pathogen Informatics"/>
        </authorList>
    </citation>
    <scope>NUCLEOTIDE SEQUENCE [LARGE SCALE GENOMIC DNA]</scope>
    <source>
        <strain evidence="1 2">NCTC10485</strain>
    </source>
</reference>
<dbReference type="Proteomes" id="UP000282551">
    <property type="component" value="Chromosome"/>
</dbReference>
<evidence type="ECO:0000313" key="2">
    <source>
        <dbReference type="Proteomes" id="UP000282551"/>
    </source>
</evidence>
<accession>A0A448HY14</accession>
<dbReference type="AlphaFoldDB" id="A0A448HY14"/>
<organism evidence="1 2">
    <name type="scientific">Mycolicibacterium chitae</name>
    <name type="common">Mycobacterium chitae</name>
    <dbReference type="NCBI Taxonomy" id="1792"/>
    <lineage>
        <taxon>Bacteria</taxon>
        <taxon>Bacillati</taxon>
        <taxon>Actinomycetota</taxon>
        <taxon>Actinomycetes</taxon>
        <taxon>Mycobacteriales</taxon>
        <taxon>Mycobacteriaceae</taxon>
        <taxon>Mycolicibacterium</taxon>
    </lineage>
</organism>